<dbReference type="Proteomes" id="UP000233837">
    <property type="component" value="Unassembled WGS sequence"/>
</dbReference>
<evidence type="ECO:0000313" key="2">
    <source>
        <dbReference type="Proteomes" id="UP000233837"/>
    </source>
</evidence>
<organism evidence="1 2">
    <name type="scientific">Dendrobium catenatum</name>
    <dbReference type="NCBI Taxonomy" id="906689"/>
    <lineage>
        <taxon>Eukaryota</taxon>
        <taxon>Viridiplantae</taxon>
        <taxon>Streptophyta</taxon>
        <taxon>Embryophyta</taxon>
        <taxon>Tracheophyta</taxon>
        <taxon>Spermatophyta</taxon>
        <taxon>Magnoliopsida</taxon>
        <taxon>Liliopsida</taxon>
        <taxon>Asparagales</taxon>
        <taxon>Orchidaceae</taxon>
        <taxon>Epidendroideae</taxon>
        <taxon>Malaxideae</taxon>
        <taxon>Dendrobiinae</taxon>
        <taxon>Dendrobium</taxon>
    </lineage>
</organism>
<evidence type="ECO:0000313" key="1">
    <source>
        <dbReference type="EMBL" id="PKU82354.1"/>
    </source>
</evidence>
<name>A0A2I0X366_9ASPA</name>
<keyword evidence="2" id="KW-1185">Reference proteome</keyword>
<dbReference type="EMBL" id="KZ502191">
    <property type="protein sequence ID" value="PKU82354.1"/>
    <property type="molecule type" value="Genomic_DNA"/>
</dbReference>
<sequence>MKHLKRYNEEKMIHVAEPTVEKLLCGDWTENAVQRPTRMRHISDTESRHRVQG</sequence>
<accession>A0A2I0X366</accession>
<gene>
    <name evidence="1" type="ORF">MA16_Dca005359</name>
</gene>
<proteinExistence type="predicted"/>
<reference evidence="1 2" key="1">
    <citation type="journal article" date="2016" name="Sci. Rep.">
        <title>The Dendrobium catenatum Lindl. genome sequence provides insights into polysaccharide synthase, floral development and adaptive evolution.</title>
        <authorList>
            <person name="Zhang G.Q."/>
            <person name="Xu Q."/>
            <person name="Bian C."/>
            <person name="Tsai W.C."/>
            <person name="Yeh C.M."/>
            <person name="Liu K.W."/>
            <person name="Yoshida K."/>
            <person name="Zhang L.S."/>
            <person name="Chang S.B."/>
            <person name="Chen F."/>
            <person name="Shi Y."/>
            <person name="Su Y.Y."/>
            <person name="Zhang Y.Q."/>
            <person name="Chen L.J."/>
            <person name="Yin Y."/>
            <person name="Lin M."/>
            <person name="Huang H."/>
            <person name="Deng H."/>
            <person name="Wang Z.W."/>
            <person name="Zhu S.L."/>
            <person name="Zhao X."/>
            <person name="Deng C."/>
            <person name="Niu S.C."/>
            <person name="Huang J."/>
            <person name="Wang M."/>
            <person name="Liu G.H."/>
            <person name="Yang H.J."/>
            <person name="Xiao X.J."/>
            <person name="Hsiao Y.Y."/>
            <person name="Wu W.L."/>
            <person name="Chen Y.Y."/>
            <person name="Mitsuda N."/>
            <person name="Ohme-Takagi M."/>
            <person name="Luo Y.B."/>
            <person name="Van de Peer Y."/>
            <person name="Liu Z.J."/>
        </authorList>
    </citation>
    <scope>NUCLEOTIDE SEQUENCE [LARGE SCALE GENOMIC DNA]</scope>
    <source>
        <tissue evidence="1">The whole plant</tissue>
    </source>
</reference>
<dbReference type="AlphaFoldDB" id="A0A2I0X366"/>
<protein>
    <submittedName>
        <fullName evidence="1">Uncharacterized protein</fullName>
    </submittedName>
</protein>
<reference evidence="1 2" key="2">
    <citation type="journal article" date="2017" name="Nature">
        <title>The Apostasia genome and the evolution of orchids.</title>
        <authorList>
            <person name="Zhang G.Q."/>
            <person name="Liu K.W."/>
            <person name="Li Z."/>
            <person name="Lohaus R."/>
            <person name="Hsiao Y.Y."/>
            <person name="Niu S.C."/>
            <person name="Wang J.Y."/>
            <person name="Lin Y.C."/>
            <person name="Xu Q."/>
            <person name="Chen L.J."/>
            <person name="Yoshida K."/>
            <person name="Fujiwara S."/>
            <person name="Wang Z.W."/>
            <person name="Zhang Y.Q."/>
            <person name="Mitsuda N."/>
            <person name="Wang M."/>
            <person name="Liu G.H."/>
            <person name="Pecoraro L."/>
            <person name="Huang H.X."/>
            <person name="Xiao X.J."/>
            <person name="Lin M."/>
            <person name="Wu X.Y."/>
            <person name="Wu W.L."/>
            <person name="Chen Y.Y."/>
            <person name="Chang S.B."/>
            <person name="Sakamoto S."/>
            <person name="Ohme-Takagi M."/>
            <person name="Yagi M."/>
            <person name="Zeng S.J."/>
            <person name="Shen C.Y."/>
            <person name="Yeh C.M."/>
            <person name="Luo Y.B."/>
            <person name="Tsai W.C."/>
            <person name="Van de Peer Y."/>
            <person name="Liu Z.J."/>
        </authorList>
    </citation>
    <scope>NUCLEOTIDE SEQUENCE [LARGE SCALE GENOMIC DNA]</scope>
    <source>
        <tissue evidence="1">The whole plant</tissue>
    </source>
</reference>